<feature type="transmembrane region" description="Helical" evidence="1">
    <location>
        <begin position="16"/>
        <end position="33"/>
    </location>
</feature>
<keyword evidence="1" id="KW-0812">Transmembrane</keyword>
<keyword evidence="1" id="KW-0472">Membrane</keyword>
<evidence type="ECO:0000313" key="3">
    <source>
        <dbReference type="Proteomes" id="UP000307440"/>
    </source>
</evidence>
<dbReference type="EMBL" id="ML210155">
    <property type="protein sequence ID" value="TFK28480.1"/>
    <property type="molecule type" value="Genomic_DNA"/>
</dbReference>
<sequence>MHHACNCRSFPSLSISYLYTVDLALLLGILRLYRYASVLVSVWLSASFVFLVCSVGIMYHFSLLFTACCMLVRYPWPEDLCSSC</sequence>
<keyword evidence="3" id="KW-1185">Reference proteome</keyword>
<keyword evidence="1" id="KW-1133">Transmembrane helix</keyword>
<protein>
    <submittedName>
        <fullName evidence="2">Uncharacterized protein</fullName>
    </submittedName>
</protein>
<dbReference type="AlphaFoldDB" id="A0A5C3L6V6"/>
<reference evidence="2 3" key="1">
    <citation type="journal article" date="2019" name="Nat. Ecol. Evol.">
        <title>Megaphylogeny resolves global patterns of mushroom evolution.</title>
        <authorList>
            <person name="Varga T."/>
            <person name="Krizsan K."/>
            <person name="Foldi C."/>
            <person name="Dima B."/>
            <person name="Sanchez-Garcia M."/>
            <person name="Sanchez-Ramirez S."/>
            <person name="Szollosi G.J."/>
            <person name="Szarkandi J.G."/>
            <person name="Papp V."/>
            <person name="Albert L."/>
            <person name="Andreopoulos W."/>
            <person name="Angelini C."/>
            <person name="Antonin V."/>
            <person name="Barry K.W."/>
            <person name="Bougher N.L."/>
            <person name="Buchanan P."/>
            <person name="Buyck B."/>
            <person name="Bense V."/>
            <person name="Catcheside P."/>
            <person name="Chovatia M."/>
            <person name="Cooper J."/>
            <person name="Damon W."/>
            <person name="Desjardin D."/>
            <person name="Finy P."/>
            <person name="Geml J."/>
            <person name="Haridas S."/>
            <person name="Hughes K."/>
            <person name="Justo A."/>
            <person name="Karasinski D."/>
            <person name="Kautmanova I."/>
            <person name="Kiss B."/>
            <person name="Kocsube S."/>
            <person name="Kotiranta H."/>
            <person name="LaButti K.M."/>
            <person name="Lechner B.E."/>
            <person name="Liimatainen K."/>
            <person name="Lipzen A."/>
            <person name="Lukacs Z."/>
            <person name="Mihaltcheva S."/>
            <person name="Morgado L.N."/>
            <person name="Niskanen T."/>
            <person name="Noordeloos M.E."/>
            <person name="Ohm R.A."/>
            <person name="Ortiz-Santana B."/>
            <person name="Ovrebo C."/>
            <person name="Racz N."/>
            <person name="Riley R."/>
            <person name="Savchenko A."/>
            <person name="Shiryaev A."/>
            <person name="Soop K."/>
            <person name="Spirin V."/>
            <person name="Szebenyi C."/>
            <person name="Tomsovsky M."/>
            <person name="Tulloss R.E."/>
            <person name="Uehling J."/>
            <person name="Grigoriev I.V."/>
            <person name="Vagvolgyi C."/>
            <person name="Papp T."/>
            <person name="Martin F.M."/>
            <person name="Miettinen O."/>
            <person name="Hibbett D.S."/>
            <person name="Nagy L.G."/>
        </authorList>
    </citation>
    <scope>NUCLEOTIDE SEQUENCE [LARGE SCALE GENOMIC DNA]</scope>
    <source>
        <strain evidence="2 3">CBS 121175</strain>
    </source>
</reference>
<accession>A0A5C3L6V6</accession>
<gene>
    <name evidence="2" type="ORF">FA15DRAFT_40417</name>
</gene>
<organism evidence="2 3">
    <name type="scientific">Coprinopsis marcescibilis</name>
    <name type="common">Agaric fungus</name>
    <name type="synonym">Psathyrella marcescibilis</name>
    <dbReference type="NCBI Taxonomy" id="230819"/>
    <lineage>
        <taxon>Eukaryota</taxon>
        <taxon>Fungi</taxon>
        <taxon>Dikarya</taxon>
        <taxon>Basidiomycota</taxon>
        <taxon>Agaricomycotina</taxon>
        <taxon>Agaricomycetes</taxon>
        <taxon>Agaricomycetidae</taxon>
        <taxon>Agaricales</taxon>
        <taxon>Agaricineae</taxon>
        <taxon>Psathyrellaceae</taxon>
        <taxon>Coprinopsis</taxon>
    </lineage>
</organism>
<evidence type="ECO:0000256" key="1">
    <source>
        <dbReference type="SAM" id="Phobius"/>
    </source>
</evidence>
<evidence type="ECO:0000313" key="2">
    <source>
        <dbReference type="EMBL" id="TFK28480.1"/>
    </source>
</evidence>
<feature type="transmembrane region" description="Helical" evidence="1">
    <location>
        <begin position="40"/>
        <end position="61"/>
    </location>
</feature>
<dbReference type="Proteomes" id="UP000307440">
    <property type="component" value="Unassembled WGS sequence"/>
</dbReference>
<name>A0A5C3L6V6_COPMA</name>
<proteinExistence type="predicted"/>